<organism evidence="11 12">
    <name type="scientific">Cyclotella atomus</name>
    <dbReference type="NCBI Taxonomy" id="382360"/>
    <lineage>
        <taxon>Eukaryota</taxon>
        <taxon>Sar</taxon>
        <taxon>Stramenopiles</taxon>
        <taxon>Ochrophyta</taxon>
        <taxon>Bacillariophyta</taxon>
        <taxon>Coscinodiscophyceae</taxon>
        <taxon>Thalassiosirophycidae</taxon>
        <taxon>Stephanodiscales</taxon>
        <taxon>Stephanodiscaceae</taxon>
        <taxon>Cyclotella</taxon>
    </lineage>
</organism>
<feature type="binding site" evidence="8">
    <location>
        <position position="174"/>
    </location>
    <ligand>
        <name>ATP</name>
        <dbReference type="ChEBI" id="CHEBI:30616"/>
    </ligand>
</feature>
<evidence type="ECO:0000313" key="11">
    <source>
        <dbReference type="EMBL" id="KAL3780250.1"/>
    </source>
</evidence>
<dbReference type="SUPFAM" id="SSF47473">
    <property type="entry name" value="EF-hand"/>
    <property type="match status" value="1"/>
</dbReference>
<dbReference type="PROSITE" id="PS50011">
    <property type="entry name" value="PROTEIN_KINASE_DOM"/>
    <property type="match status" value="1"/>
</dbReference>
<keyword evidence="3" id="KW-0808">Transferase</keyword>
<dbReference type="InterPro" id="IPR011009">
    <property type="entry name" value="Kinase-like_dom_sf"/>
</dbReference>
<dbReference type="PROSITE" id="PS00107">
    <property type="entry name" value="PROTEIN_KINASE_ATP"/>
    <property type="match status" value="1"/>
</dbReference>
<dbReference type="Gene3D" id="3.30.200.20">
    <property type="entry name" value="Phosphorylase Kinase, domain 1"/>
    <property type="match status" value="1"/>
</dbReference>
<dbReference type="GO" id="GO:0004674">
    <property type="term" value="F:protein serine/threonine kinase activity"/>
    <property type="evidence" value="ECO:0007669"/>
    <property type="project" value="UniProtKB-KW"/>
</dbReference>
<comment type="similarity">
    <text evidence="7">Belongs to the protein kinase superfamily. Ser/Thr protein kinase family. CDPK subfamily.</text>
</comment>
<dbReference type="Gene3D" id="1.10.510.10">
    <property type="entry name" value="Transferase(Phosphotransferase) domain 1"/>
    <property type="match status" value="1"/>
</dbReference>
<dbReference type="PROSITE" id="PS00108">
    <property type="entry name" value="PROTEIN_KINASE_ST"/>
    <property type="match status" value="1"/>
</dbReference>
<dbReference type="EMBL" id="JALLPJ020000900">
    <property type="protein sequence ID" value="KAL3780250.1"/>
    <property type="molecule type" value="Genomic_DNA"/>
</dbReference>
<evidence type="ECO:0000256" key="1">
    <source>
        <dbReference type="ARBA" id="ARBA00001946"/>
    </source>
</evidence>
<dbReference type="FunFam" id="1.10.238.10:FF:000788">
    <property type="entry name" value="Predicted protein"/>
    <property type="match status" value="1"/>
</dbReference>
<dbReference type="GO" id="GO:0005524">
    <property type="term" value="F:ATP binding"/>
    <property type="evidence" value="ECO:0007669"/>
    <property type="project" value="UniProtKB-UniRule"/>
</dbReference>
<evidence type="ECO:0000256" key="6">
    <source>
        <dbReference type="ARBA" id="ARBA00022840"/>
    </source>
</evidence>
<accession>A0ABD3NWF8</accession>
<dbReference type="SMART" id="SM00220">
    <property type="entry name" value="S_TKc"/>
    <property type="match status" value="1"/>
</dbReference>
<feature type="domain" description="Protein kinase" evidence="9">
    <location>
        <begin position="145"/>
        <end position="410"/>
    </location>
</feature>
<dbReference type="SUPFAM" id="SSF56112">
    <property type="entry name" value="Protein kinase-like (PK-like)"/>
    <property type="match status" value="1"/>
</dbReference>
<dbReference type="FunFam" id="1.10.510.10:FF:000571">
    <property type="entry name" value="Maternal embryonic leucine zipper kinase"/>
    <property type="match status" value="1"/>
</dbReference>
<evidence type="ECO:0000256" key="8">
    <source>
        <dbReference type="PROSITE-ProRule" id="PRU10141"/>
    </source>
</evidence>
<evidence type="ECO:0000313" key="12">
    <source>
        <dbReference type="Proteomes" id="UP001530400"/>
    </source>
</evidence>
<dbReference type="AlphaFoldDB" id="A0ABD3NWF8"/>
<comment type="caution">
    <text evidence="11">The sequence shown here is derived from an EMBL/GenBank/DDBJ whole genome shotgun (WGS) entry which is preliminary data.</text>
</comment>
<dbReference type="Proteomes" id="UP001530400">
    <property type="component" value="Unassembled WGS sequence"/>
</dbReference>
<evidence type="ECO:0000256" key="4">
    <source>
        <dbReference type="ARBA" id="ARBA00022741"/>
    </source>
</evidence>
<dbReference type="InterPro" id="IPR011992">
    <property type="entry name" value="EF-hand-dom_pair"/>
</dbReference>
<dbReference type="InterPro" id="IPR050205">
    <property type="entry name" value="CDPK_Ser/Thr_kinases"/>
</dbReference>
<name>A0ABD3NWF8_9STRA</name>
<evidence type="ECO:0000256" key="2">
    <source>
        <dbReference type="ARBA" id="ARBA00022527"/>
    </source>
</evidence>
<keyword evidence="2" id="KW-0723">Serine/threonine-protein kinase</keyword>
<dbReference type="Gene3D" id="1.10.238.10">
    <property type="entry name" value="EF-hand"/>
    <property type="match status" value="1"/>
</dbReference>
<evidence type="ECO:0000256" key="5">
    <source>
        <dbReference type="ARBA" id="ARBA00022777"/>
    </source>
</evidence>
<dbReference type="Pfam" id="PF00069">
    <property type="entry name" value="Pkinase"/>
    <property type="match status" value="1"/>
</dbReference>
<evidence type="ECO:0000256" key="3">
    <source>
        <dbReference type="ARBA" id="ARBA00022679"/>
    </source>
</evidence>
<keyword evidence="12" id="KW-1185">Reference proteome</keyword>
<dbReference type="InterPro" id="IPR008271">
    <property type="entry name" value="Ser/Thr_kinase_AS"/>
</dbReference>
<sequence>MGACQSRRSEGAVQVKAKASDLKAPIAKEAASVGTHATFVTSHESLDCCPEAAGNQTLICHVPPIVEESRASIDSAAGRQESELSLHSLNLEIEASHADKSKRSHKRSATNELLMEYLQNEGSTENRAMVRIESSVVIEDVYDGVHDGEILGVGVTGSVRLITRKDTGVQRAVKRLDLSNLKSKTDLETLLGEIKIMCALDHPNIICLEEVYEGDSELFLTQELCTGGDLFDRLEEQGNESYTEEQCAKLIRQIISSVSYLHSKSIIHRDLKLENFLFQDESNSSQLKMIDFGLSKHFRVGELQHEMVGTPYTVAPEVLVSKDGYDEKVDVWAIGVITYLLLSGDTPFGGACADDDLAEVRARILSGCVSFDGDVWTNVSDMAKDFIKLILQVDPHKRPSVDELPKHPWIVTMKRNSSVSDDEMPLDPKVVSGLVKFKEMSSTTKFLCEVLSFTLQPEQLGLLRIEFEKLDTGKGEISLDGLKMALMETDLTDDEVEQIFNGLHVRNKDFTIRWHEFIAACLGQCKIDERNIRLAFDRLDSEHKGYITLDDLKATMDYYGSDRGDLQKLWINNILDYKNKKEHMTYDDFYKLLKIDRHYGMDQDLSKSMPICDNLADSVPDVHVVPRRHSLLDSKMLDSPVVSKVKTYRRLQSVILDASKFVGDGKATRPMKRPSLILRRSEHLSLLCKSLDTLTVANTYDCLE</sequence>
<dbReference type="InterPro" id="IPR002048">
    <property type="entry name" value="EF_hand_dom"/>
</dbReference>
<dbReference type="CDD" id="cd05117">
    <property type="entry name" value="STKc_CAMK"/>
    <property type="match status" value="1"/>
</dbReference>
<evidence type="ECO:0000259" key="9">
    <source>
        <dbReference type="PROSITE" id="PS50011"/>
    </source>
</evidence>
<comment type="cofactor">
    <cofactor evidence="1">
        <name>Mg(2+)</name>
        <dbReference type="ChEBI" id="CHEBI:18420"/>
    </cofactor>
</comment>
<reference evidence="11 12" key="1">
    <citation type="submission" date="2024-10" db="EMBL/GenBank/DDBJ databases">
        <title>Updated reference genomes for cyclostephanoid diatoms.</title>
        <authorList>
            <person name="Roberts W.R."/>
            <person name="Alverson A.J."/>
        </authorList>
    </citation>
    <scope>NUCLEOTIDE SEQUENCE [LARGE SCALE GENOMIC DNA]</scope>
    <source>
        <strain evidence="11 12">AJA010-31</strain>
    </source>
</reference>
<proteinExistence type="inferred from homology"/>
<dbReference type="PROSITE" id="PS50222">
    <property type="entry name" value="EF_HAND_2"/>
    <property type="match status" value="1"/>
</dbReference>
<dbReference type="InterPro" id="IPR017441">
    <property type="entry name" value="Protein_kinase_ATP_BS"/>
</dbReference>
<dbReference type="PANTHER" id="PTHR24349">
    <property type="entry name" value="SERINE/THREONINE-PROTEIN KINASE"/>
    <property type="match status" value="1"/>
</dbReference>
<keyword evidence="5" id="KW-0418">Kinase</keyword>
<dbReference type="InterPro" id="IPR000719">
    <property type="entry name" value="Prot_kinase_dom"/>
</dbReference>
<evidence type="ECO:0000259" key="10">
    <source>
        <dbReference type="PROSITE" id="PS50222"/>
    </source>
</evidence>
<gene>
    <name evidence="11" type="ORF">ACHAWO_010544</name>
</gene>
<feature type="domain" description="EF-hand" evidence="10">
    <location>
        <begin position="527"/>
        <end position="562"/>
    </location>
</feature>
<evidence type="ECO:0000256" key="7">
    <source>
        <dbReference type="ARBA" id="ARBA00024334"/>
    </source>
</evidence>
<keyword evidence="4 8" id="KW-0547">Nucleotide-binding</keyword>
<protein>
    <recommendedName>
        <fullName evidence="13">Calmodulin</fullName>
    </recommendedName>
</protein>
<evidence type="ECO:0008006" key="13">
    <source>
        <dbReference type="Google" id="ProtNLM"/>
    </source>
</evidence>
<keyword evidence="6 8" id="KW-0067">ATP-binding</keyword>